<evidence type="ECO:0000259" key="2">
    <source>
        <dbReference type="Pfam" id="PF13001"/>
    </source>
</evidence>
<proteinExistence type="predicted"/>
<dbReference type="GO" id="GO:0005634">
    <property type="term" value="C:nucleus"/>
    <property type="evidence" value="ECO:0007669"/>
    <property type="project" value="TreeGrafter"/>
</dbReference>
<feature type="domain" description="Proteasome component Ecm29 N-terminal" evidence="2">
    <location>
        <begin position="23"/>
        <end position="504"/>
    </location>
</feature>
<dbReference type="GO" id="GO:0005737">
    <property type="term" value="C:cytoplasm"/>
    <property type="evidence" value="ECO:0007669"/>
    <property type="project" value="TreeGrafter"/>
</dbReference>
<evidence type="ECO:0000313" key="5">
    <source>
        <dbReference type="Proteomes" id="UP000325577"/>
    </source>
</evidence>
<accession>A0A5J5BRE8</accession>
<organism evidence="4 5">
    <name type="scientific">Nyssa sinensis</name>
    <dbReference type="NCBI Taxonomy" id="561372"/>
    <lineage>
        <taxon>Eukaryota</taxon>
        <taxon>Viridiplantae</taxon>
        <taxon>Streptophyta</taxon>
        <taxon>Embryophyta</taxon>
        <taxon>Tracheophyta</taxon>
        <taxon>Spermatophyta</taxon>
        <taxon>Magnoliopsida</taxon>
        <taxon>eudicotyledons</taxon>
        <taxon>Gunneridae</taxon>
        <taxon>Pentapetalae</taxon>
        <taxon>asterids</taxon>
        <taxon>Cornales</taxon>
        <taxon>Nyssaceae</taxon>
        <taxon>Nyssa</taxon>
    </lineage>
</organism>
<evidence type="ECO:0000256" key="1">
    <source>
        <dbReference type="ARBA" id="ARBA00022737"/>
    </source>
</evidence>
<gene>
    <name evidence="4" type="ORF">F0562_022642</name>
</gene>
<dbReference type="GO" id="GO:0036503">
    <property type="term" value="P:ERAD pathway"/>
    <property type="evidence" value="ECO:0007669"/>
    <property type="project" value="TreeGrafter"/>
</dbReference>
<dbReference type="PANTHER" id="PTHR23346">
    <property type="entry name" value="TRANSLATIONAL ACTIVATOR GCN1-RELATED"/>
    <property type="match status" value="1"/>
</dbReference>
<protein>
    <submittedName>
        <fullName evidence="4">Uncharacterized protein</fullName>
    </submittedName>
</protein>
<dbReference type="Proteomes" id="UP000325577">
    <property type="component" value="Linkage Group LG11"/>
</dbReference>
<dbReference type="AlphaFoldDB" id="A0A5J5BRE8"/>
<feature type="domain" description="ECM29 ARM-like repeats" evidence="3">
    <location>
        <begin position="629"/>
        <end position="750"/>
    </location>
</feature>
<evidence type="ECO:0000313" key="4">
    <source>
        <dbReference type="EMBL" id="KAA8544630.1"/>
    </source>
</evidence>
<dbReference type="PANTHER" id="PTHR23346:SF19">
    <property type="entry name" value="PROTEASOME ADAPTER AND SCAFFOLD PROTEIN ECM29"/>
    <property type="match status" value="1"/>
</dbReference>
<dbReference type="GO" id="GO:0043248">
    <property type="term" value="P:proteasome assembly"/>
    <property type="evidence" value="ECO:0007669"/>
    <property type="project" value="InterPro"/>
</dbReference>
<dbReference type="InterPro" id="IPR016024">
    <property type="entry name" value="ARM-type_fold"/>
</dbReference>
<dbReference type="InterPro" id="IPR055444">
    <property type="entry name" value="ARM_ECM29"/>
</dbReference>
<dbReference type="SUPFAM" id="SSF48371">
    <property type="entry name" value="ARM repeat"/>
    <property type="match status" value="1"/>
</dbReference>
<dbReference type="OrthoDB" id="16066at2759"/>
<evidence type="ECO:0000259" key="3">
    <source>
        <dbReference type="Pfam" id="PF23702"/>
    </source>
</evidence>
<name>A0A5J5BRE8_9ASTE</name>
<dbReference type="InterPro" id="IPR011989">
    <property type="entry name" value="ARM-like"/>
</dbReference>
<keyword evidence="5" id="KW-1185">Reference proteome</keyword>
<dbReference type="Gene3D" id="1.25.10.10">
    <property type="entry name" value="Leucine-rich Repeat Variant"/>
    <property type="match status" value="1"/>
</dbReference>
<dbReference type="GO" id="GO:0060090">
    <property type="term" value="F:molecular adaptor activity"/>
    <property type="evidence" value="ECO:0007669"/>
    <property type="project" value="InterPro"/>
</dbReference>
<sequence>MAESSLSSSVSSGKSDAEVEEMLDRMLTRLALCDDSKLESLLSKLLPLSISSLSSQSSAVRKKVIEILSHVNKRVKHQPEIALPLSELWELYVEANAAPMVKNFCIVYIEMTFDRLRLEEKENMAPILVANISKLPLQHHEIILRITAKVIGECHSTQINDEVSAKYRAISGSQDNEIFLEFCMHTLLYQPPSQGGGCPAGLSITQSDRVTGKHPLKSDILLIRKLGILNVIEALELAPELVYPIYVAACADCQEPVVKRGEELLKKKASGVNLEDANLINRLFFLFNGTAGAEHFSPESRVSPGNPALRVRLMSIFCRSIAAANSFPSTLQCIFGCIYGSGTTSRLKQLGMEFTVWVFKHARIDQLKLMGPVILNGILKSLDSYSTLDSDAIARDTKTFAFQAIGLLAQRMPQLFRDKTDMAVRLFDALKLEAPFLRLIVQEATNSLALAYRDAPTTVLKDLQILLLKNSQMEQSEVRFCAVRWATSLFDLQHCPSRFICMLGAADSKLDIREMALEGLFPGKDQRRTISENFNLKYPKHGDMLDYIFTQQPALVDSPEIRETKLFFPSKTYVAMIKFLLKCFEADVNQNHSVERTELWPSVEKMCLLLEHGMAYEGSVELHANASNALITIGAQIPEMLAPRFAVKISWLKKLLDHVDFNTRESIARLLGMASHALPISASSDLLSELISSIGEARKLRFETQHGVLCALGYVTADCMSRIPTISESLLQSTLKCLVDVVNSETATLASVAMQALGHIGLCVPLPPLLHDSSSVSVMTVLQEKLRKLLSGDDIKVIQKIVISLGHMCVKESSTSHLNIALDLIFSLCRSKVEDILFAAGEALSFLWGGVPVTADVILKTNYSSLSMSSNFLMGKVSTSLLRNSSMKIEANDDSHVMIRDAITRKLFDVLLYSNRKEERCAGTVWLLSLTMYCGHHPTLQQLIPEIQEAFSHLLGEQNELTQELASQGLSIVYELGDASMKKNLVNALVGTLTGSAKRKRAVKLLEDSEVFQDGQYWWKSQRRET</sequence>
<dbReference type="Pfam" id="PF23702">
    <property type="entry name" value="ARM_ECM29"/>
    <property type="match status" value="1"/>
</dbReference>
<dbReference type="InterPro" id="IPR024372">
    <property type="entry name" value="Ecm29_N"/>
</dbReference>
<keyword evidence="1" id="KW-0677">Repeat</keyword>
<reference evidence="4 5" key="1">
    <citation type="submission" date="2019-09" db="EMBL/GenBank/DDBJ databases">
        <title>A chromosome-level genome assembly of the Chinese tupelo Nyssa sinensis.</title>
        <authorList>
            <person name="Yang X."/>
            <person name="Kang M."/>
            <person name="Yang Y."/>
            <person name="Xiong H."/>
            <person name="Wang M."/>
            <person name="Zhang Z."/>
            <person name="Wang Z."/>
            <person name="Wu H."/>
            <person name="Ma T."/>
            <person name="Liu J."/>
            <person name="Xi Z."/>
        </authorList>
    </citation>
    <scope>NUCLEOTIDE SEQUENCE [LARGE SCALE GENOMIC DNA]</scope>
    <source>
        <strain evidence="4">J267</strain>
        <tissue evidence="4">Leaf</tissue>
    </source>
</reference>
<dbReference type="EMBL" id="CM018034">
    <property type="protein sequence ID" value="KAA8544630.1"/>
    <property type="molecule type" value="Genomic_DNA"/>
</dbReference>
<dbReference type="Pfam" id="PF13001">
    <property type="entry name" value="ECM29_N"/>
    <property type="match status" value="1"/>
</dbReference>